<dbReference type="CDD" id="cd00887">
    <property type="entry name" value="MoeA"/>
    <property type="match status" value="1"/>
</dbReference>
<dbReference type="Gene3D" id="2.170.190.11">
    <property type="entry name" value="Molybdopterin biosynthesis moea protein, domain 3"/>
    <property type="match status" value="1"/>
</dbReference>
<dbReference type="InterPro" id="IPR038987">
    <property type="entry name" value="MoeA-like"/>
</dbReference>
<dbReference type="GO" id="GO:0030425">
    <property type="term" value="C:dendrite"/>
    <property type="evidence" value="ECO:0007669"/>
    <property type="project" value="TreeGrafter"/>
</dbReference>
<dbReference type="Gene3D" id="3.40.980.10">
    <property type="entry name" value="MoaB/Mog-like domain"/>
    <property type="match status" value="2"/>
</dbReference>
<keyword evidence="9" id="KW-0067">ATP-binding</keyword>
<dbReference type="PANTHER" id="PTHR10192:SF5">
    <property type="entry name" value="GEPHYRIN"/>
    <property type="match status" value="1"/>
</dbReference>
<dbReference type="CDD" id="cd00886">
    <property type="entry name" value="MogA_MoaB"/>
    <property type="match status" value="1"/>
</dbReference>
<evidence type="ECO:0000256" key="10">
    <source>
        <dbReference type="ARBA" id="ARBA00022842"/>
    </source>
</evidence>
<comment type="similarity">
    <text evidence="13">Belongs to the MoeA family.</text>
</comment>
<evidence type="ECO:0000259" key="14">
    <source>
        <dbReference type="SMART" id="SM00852"/>
    </source>
</evidence>
<feature type="domain" description="MoaB/Mog" evidence="14">
    <location>
        <begin position="5"/>
        <end position="152"/>
    </location>
</feature>
<dbReference type="UniPathway" id="UPA00344"/>
<dbReference type="SUPFAM" id="SSF53218">
    <property type="entry name" value="Molybdenum cofactor biosynthesis proteins"/>
    <property type="match status" value="2"/>
</dbReference>
<dbReference type="GO" id="GO:0005524">
    <property type="term" value="F:ATP binding"/>
    <property type="evidence" value="ECO:0007669"/>
    <property type="project" value="UniProtKB-UniRule"/>
</dbReference>
<evidence type="ECO:0000256" key="6">
    <source>
        <dbReference type="ARBA" id="ARBA00022679"/>
    </source>
</evidence>
<comment type="pathway">
    <text evidence="2 13">Cofactor biosynthesis; molybdopterin biosynthesis.</text>
</comment>
<dbReference type="Gene3D" id="3.90.105.10">
    <property type="entry name" value="Molybdopterin biosynthesis moea protein, domain 2"/>
    <property type="match status" value="1"/>
</dbReference>
<reference evidence="15" key="2">
    <citation type="submission" date="2020-05" db="UniProtKB">
        <authorList>
            <consortium name="EnsemblMetazoa"/>
        </authorList>
    </citation>
    <scope>IDENTIFICATION</scope>
    <source>
        <strain evidence="15">Epiroticus2</strain>
    </source>
</reference>
<dbReference type="GO" id="GO:0006777">
    <property type="term" value="P:Mo-molybdopterin cofactor biosynthetic process"/>
    <property type="evidence" value="ECO:0007669"/>
    <property type="project" value="UniProtKB-UniRule"/>
</dbReference>
<dbReference type="GO" id="GO:0061598">
    <property type="term" value="F:molybdopterin adenylyltransferase activity"/>
    <property type="evidence" value="ECO:0007669"/>
    <property type="project" value="UniProtKB-UniRule"/>
</dbReference>
<sequence length="620" mass="67851">MQRCLIFAYKISDSCAAGKATDTSGPLLVELIKQSLKTDTVNYLLIPDEEDLIKQSLIYASDVLKVRAVFTTGGTGFAPRDVTPEATRAVLTKEAPQLTLAMTLCSLEKTKFAVLSRAVCGVRNKTLIVNFPGSRKAVGECFQSIVDVLPHVLNLLHEGEIERVRETHRKVQAEGDIQATQEVYHVCPHATSKGGDDRNSPYPMISVDDALKQILASIPTVQATRKQLSRVNIPPFRASIKDGYALKAIGGKGMKKVVGYVSAGDPIVQTNFTIDECFKINTGAPVPLQADAIIQVEDTKLVSRENDYERIVEILTEPTVGLDIRSIGTDLRMSEEVFQYRFPLDACQRALLAAIGEKVSVMKLKVAIISTGDELLHPYDTNATGDASSVEGKIFDSNTTMLVALVRQCGFTEDQCEIQQRVVKDDFESLKQEIESLTGAVHIIICTGGVSMGDKDFVKPVLKELKYELVFGRVNMKPGKPCTYASSKVTKFFGLPGNPVSAFVTFHLFALPALRQYLATINETAPNAAKTRLPVITVELMDAKYMLDPRPEYARASIISRNGKLVASITGGQISSRLKSTIEADVLLELPARTEAKPYIAAGTPLKALVLRSDFISRYE</sequence>
<dbReference type="VEuPathDB" id="VectorBase:AEPI009259"/>
<dbReference type="Pfam" id="PF03453">
    <property type="entry name" value="MoeA_N"/>
    <property type="match status" value="1"/>
</dbReference>
<evidence type="ECO:0000256" key="3">
    <source>
        <dbReference type="ARBA" id="ARBA00007589"/>
    </source>
</evidence>
<dbReference type="InterPro" id="IPR036688">
    <property type="entry name" value="MoeA_C_domain_IV_sf"/>
</dbReference>
<dbReference type="GO" id="GO:0046872">
    <property type="term" value="F:metal ion binding"/>
    <property type="evidence" value="ECO:0007669"/>
    <property type="project" value="UniProtKB-UniRule"/>
</dbReference>
<evidence type="ECO:0000256" key="1">
    <source>
        <dbReference type="ARBA" id="ARBA00001946"/>
    </source>
</evidence>
<dbReference type="GO" id="GO:0072579">
    <property type="term" value="P:glycine receptor clustering"/>
    <property type="evidence" value="ECO:0007669"/>
    <property type="project" value="TreeGrafter"/>
</dbReference>
<dbReference type="SUPFAM" id="SSF63867">
    <property type="entry name" value="MoeA C-terminal domain-like"/>
    <property type="match status" value="1"/>
</dbReference>
<evidence type="ECO:0000256" key="13">
    <source>
        <dbReference type="RuleBase" id="RU365090"/>
    </source>
</evidence>
<dbReference type="InterPro" id="IPR036425">
    <property type="entry name" value="MoaB/Mog-like_dom_sf"/>
</dbReference>
<organism evidence="15 16">
    <name type="scientific">Anopheles epiroticus</name>
    <dbReference type="NCBI Taxonomy" id="199890"/>
    <lineage>
        <taxon>Eukaryota</taxon>
        <taxon>Metazoa</taxon>
        <taxon>Ecdysozoa</taxon>
        <taxon>Arthropoda</taxon>
        <taxon>Hexapoda</taxon>
        <taxon>Insecta</taxon>
        <taxon>Pterygota</taxon>
        <taxon>Neoptera</taxon>
        <taxon>Endopterygota</taxon>
        <taxon>Diptera</taxon>
        <taxon>Nematocera</taxon>
        <taxon>Culicoidea</taxon>
        <taxon>Culicidae</taxon>
        <taxon>Anophelinae</taxon>
        <taxon>Anopheles</taxon>
    </lineage>
</organism>
<dbReference type="SMART" id="SM00852">
    <property type="entry name" value="MoCF_biosynth"/>
    <property type="match status" value="2"/>
</dbReference>
<dbReference type="FunFam" id="3.40.980.10:FF:000017">
    <property type="entry name" value="Molybdopterin molybdenumtransferase"/>
    <property type="match status" value="1"/>
</dbReference>
<protein>
    <recommendedName>
        <fullName evidence="14">MoaB/Mog domain-containing protein</fullName>
    </recommendedName>
</protein>
<dbReference type="STRING" id="199890.A0A182PQM8"/>
<name>A0A182PQM8_9DIPT</name>
<dbReference type="Gene3D" id="2.40.340.10">
    <property type="entry name" value="MoeA, C-terminal, domain IV"/>
    <property type="match status" value="1"/>
</dbReference>
<dbReference type="Pfam" id="PF00994">
    <property type="entry name" value="MoCF_biosynth"/>
    <property type="match status" value="2"/>
</dbReference>
<dbReference type="InterPro" id="IPR036135">
    <property type="entry name" value="MoeA_linker/N_sf"/>
</dbReference>
<proteinExistence type="inferred from homology"/>
<dbReference type="InterPro" id="IPR005111">
    <property type="entry name" value="MoeA_C_domain_IV"/>
</dbReference>
<keyword evidence="11 13" id="KW-0501">Molybdenum cofactor biosynthesis</keyword>
<dbReference type="Pfam" id="PF03454">
    <property type="entry name" value="MoeA_C"/>
    <property type="match status" value="1"/>
</dbReference>
<comment type="similarity">
    <text evidence="3">In the N-terminal section; belongs to the MoaB/Mog family.</text>
</comment>
<dbReference type="SUPFAM" id="SSF63882">
    <property type="entry name" value="MoeA N-terminal region -like"/>
    <property type="match status" value="1"/>
</dbReference>
<accession>A0A182PQM8</accession>
<keyword evidence="16" id="KW-1185">Reference proteome</keyword>
<comment type="catalytic activity">
    <reaction evidence="13">
        <text>adenylyl-molybdopterin + molybdate = Mo-molybdopterin + AMP + H(+)</text>
        <dbReference type="Rhea" id="RHEA:35047"/>
        <dbReference type="ChEBI" id="CHEBI:15378"/>
        <dbReference type="ChEBI" id="CHEBI:36264"/>
        <dbReference type="ChEBI" id="CHEBI:62727"/>
        <dbReference type="ChEBI" id="CHEBI:71302"/>
        <dbReference type="ChEBI" id="CHEBI:456215"/>
    </reaction>
</comment>
<dbReference type="PANTHER" id="PTHR10192">
    <property type="entry name" value="MOLYBDOPTERIN BIOSYNTHESIS PROTEIN"/>
    <property type="match status" value="1"/>
</dbReference>
<keyword evidence="7 13" id="KW-0479">Metal-binding</keyword>
<comment type="function">
    <text evidence="13">Catalyzes two steps in the biosynthesis of the molybdenum cofactor. In the first step, molybdopterin is adenylated. Subsequently, molybdate is inserted into adenylated molybdopterin and AMP is released.</text>
</comment>
<keyword evidence="10 13" id="KW-0460">Magnesium</keyword>
<dbReference type="FunFam" id="2.170.190.11:FF:000010">
    <property type="entry name" value="Molybdopterin molybdenumtransferase"/>
    <property type="match status" value="1"/>
</dbReference>
<comment type="similarity">
    <text evidence="4">In the C-terminal section; belongs to the MoeA family.</text>
</comment>
<evidence type="ECO:0000256" key="2">
    <source>
        <dbReference type="ARBA" id="ARBA00005046"/>
    </source>
</evidence>
<feature type="domain" description="MoaB/Mog" evidence="14">
    <location>
        <begin position="367"/>
        <end position="516"/>
    </location>
</feature>
<dbReference type="InterPro" id="IPR005110">
    <property type="entry name" value="MoeA_linker/N"/>
</dbReference>
<comment type="catalytic activity">
    <reaction evidence="13">
        <text>molybdopterin + ATP + H(+) = adenylyl-molybdopterin + diphosphate</text>
        <dbReference type="Rhea" id="RHEA:31331"/>
        <dbReference type="ChEBI" id="CHEBI:15378"/>
        <dbReference type="ChEBI" id="CHEBI:30616"/>
        <dbReference type="ChEBI" id="CHEBI:33019"/>
        <dbReference type="ChEBI" id="CHEBI:58698"/>
        <dbReference type="ChEBI" id="CHEBI:62727"/>
    </reaction>
</comment>
<dbReference type="FunFam" id="2.40.340.10:FF:000007">
    <property type="entry name" value="Molybdopterin molybdenumtransferase"/>
    <property type="match status" value="1"/>
</dbReference>
<dbReference type="NCBIfam" id="TIGR00177">
    <property type="entry name" value="molyb_syn"/>
    <property type="match status" value="2"/>
</dbReference>
<evidence type="ECO:0000256" key="8">
    <source>
        <dbReference type="ARBA" id="ARBA00022741"/>
    </source>
</evidence>
<keyword evidence="6 13" id="KW-0808">Transferase</keyword>
<keyword evidence="8" id="KW-0547">Nucleotide-binding</keyword>
<evidence type="ECO:0000256" key="11">
    <source>
        <dbReference type="ARBA" id="ARBA00023150"/>
    </source>
</evidence>
<keyword evidence="12" id="KW-0511">Multifunctional enzyme</keyword>
<reference evidence="16" key="1">
    <citation type="submission" date="2013-03" db="EMBL/GenBank/DDBJ databases">
        <title>The Genome Sequence of Anopheles epiroticus epiroticus2.</title>
        <authorList>
            <consortium name="The Broad Institute Genomics Platform"/>
            <person name="Neafsey D.E."/>
            <person name="Howell P."/>
            <person name="Walker B."/>
            <person name="Young S.K."/>
            <person name="Zeng Q."/>
            <person name="Gargeya S."/>
            <person name="Fitzgerald M."/>
            <person name="Haas B."/>
            <person name="Abouelleil A."/>
            <person name="Allen A.W."/>
            <person name="Alvarado L."/>
            <person name="Arachchi H.M."/>
            <person name="Berlin A.M."/>
            <person name="Chapman S.B."/>
            <person name="Gainer-Dewar J."/>
            <person name="Goldberg J."/>
            <person name="Griggs A."/>
            <person name="Gujja S."/>
            <person name="Hansen M."/>
            <person name="Howarth C."/>
            <person name="Imamovic A."/>
            <person name="Ireland A."/>
            <person name="Larimer J."/>
            <person name="McCowan C."/>
            <person name="Murphy C."/>
            <person name="Pearson M."/>
            <person name="Poon T.W."/>
            <person name="Priest M."/>
            <person name="Roberts A."/>
            <person name="Saif S."/>
            <person name="Shea T."/>
            <person name="Sisk P."/>
            <person name="Sykes S."/>
            <person name="Wortman J."/>
            <person name="Nusbaum C."/>
            <person name="Birren B."/>
        </authorList>
    </citation>
    <scope>NUCLEOTIDE SEQUENCE [LARGE SCALE GENOMIC DNA]</scope>
    <source>
        <strain evidence="16">Epiroticus2</strain>
    </source>
</reference>
<evidence type="ECO:0000256" key="9">
    <source>
        <dbReference type="ARBA" id="ARBA00022840"/>
    </source>
</evidence>
<dbReference type="GO" id="GO:0007529">
    <property type="term" value="P:establishment of synaptic specificity at neuromuscular junction"/>
    <property type="evidence" value="ECO:0007669"/>
    <property type="project" value="TreeGrafter"/>
</dbReference>
<evidence type="ECO:0000256" key="7">
    <source>
        <dbReference type="ARBA" id="ARBA00022723"/>
    </source>
</evidence>
<dbReference type="GO" id="GO:0099634">
    <property type="term" value="C:postsynaptic specialization membrane"/>
    <property type="evidence" value="ECO:0007669"/>
    <property type="project" value="GOC"/>
</dbReference>
<evidence type="ECO:0000313" key="15">
    <source>
        <dbReference type="EnsemblMetazoa" id="AEPI009259-PA"/>
    </source>
</evidence>
<dbReference type="GO" id="GO:0005829">
    <property type="term" value="C:cytosol"/>
    <property type="evidence" value="ECO:0007669"/>
    <property type="project" value="TreeGrafter"/>
</dbReference>
<evidence type="ECO:0000256" key="12">
    <source>
        <dbReference type="ARBA" id="ARBA00023268"/>
    </source>
</evidence>
<evidence type="ECO:0000256" key="5">
    <source>
        <dbReference type="ARBA" id="ARBA00022505"/>
    </source>
</evidence>
<keyword evidence="5 13" id="KW-0500">Molybdenum</keyword>
<dbReference type="InterPro" id="IPR001453">
    <property type="entry name" value="MoaB/Mog_dom"/>
</dbReference>
<dbReference type="AlphaFoldDB" id="A0A182PQM8"/>
<dbReference type="GO" id="GO:0061599">
    <property type="term" value="F:molybdopterin molybdotransferase activity"/>
    <property type="evidence" value="ECO:0007669"/>
    <property type="project" value="UniProtKB-UniRule"/>
</dbReference>
<dbReference type="EnsemblMetazoa" id="AEPI009259-RA">
    <property type="protein sequence ID" value="AEPI009259-PA"/>
    <property type="gene ID" value="AEPI009259"/>
</dbReference>
<dbReference type="GO" id="GO:0097112">
    <property type="term" value="P:gamma-aminobutyric acid receptor clustering"/>
    <property type="evidence" value="ECO:0007669"/>
    <property type="project" value="TreeGrafter"/>
</dbReference>
<comment type="cofactor">
    <cofactor evidence="1 13">
        <name>Mg(2+)</name>
        <dbReference type="ChEBI" id="CHEBI:18420"/>
    </cofactor>
</comment>
<dbReference type="Proteomes" id="UP000075885">
    <property type="component" value="Unassembled WGS sequence"/>
</dbReference>
<dbReference type="GO" id="GO:0098970">
    <property type="term" value="P:postsynaptic neurotransmitter receptor diffusion trapping"/>
    <property type="evidence" value="ECO:0007669"/>
    <property type="project" value="TreeGrafter"/>
</dbReference>
<evidence type="ECO:0000256" key="4">
    <source>
        <dbReference type="ARBA" id="ARBA00008339"/>
    </source>
</evidence>
<evidence type="ECO:0000313" key="16">
    <source>
        <dbReference type="Proteomes" id="UP000075885"/>
    </source>
</evidence>